<gene>
    <name evidence="1" type="ORF">PUW80_12110</name>
</gene>
<comment type="caution">
    <text evidence="1">The sequence shown here is derived from an EMBL/GenBank/DDBJ whole genome shotgun (WGS) entry which is preliminary data.</text>
</comment>
<organism evidence="1 2">
    <name type="scientific">Microbacterium thalli</name>
    <dbReference type="NCBI Taxonomy" id="3027921"/>
    <lineage>
        <taxon>Bacteria</taxon>
        <taxon>Bacillati</taxon>
        <taxon>Actinomycetota</taxon>
        <taxon>Actinomycetes</taxon>
        <taxon>Micrococcales</taxon>
        <taxon>Microbacteriaceae</taxon>
        <taxon>Microbacterium</taxon>
    </lineage>
</organism>
<protein>
    <submittedName>
        <fullName evidence="1">Uncharacterized protein</fullName>
    </submittedName>
</protein>
<proteinExistence type="predicted"/>
<dbReference type="EMBL" id="JAQZCI010000003">
    <property type="protein sequence ID" value="MDD7963090.1"/>
    <property type="molecule type" value="Genomic_DNA"/>
</dbReference>
<evidence type="ECO:0000313" key="2">
    <source>
        <dbReference type="Proteomes" id="UP001218170"/>
    </source>
</evidence>
<sequence>MTATVVRPLHGRIEVRGLRGPRGDEPSNREMFKTATGTAIRPTWVPAPEGSPGWQGHWEIARPHLTDVAEVIAIRDGRVEIEMHYSTTEQCDRRCRTAEGDECTCSCEGKYHGNSHHSSWIEVGDTTLVRSSGSKVVTRILTRQQAEEDRDARLNEIVRKLSGR</sequence>
<accession>A0ABT5SJW2</accession>
<dbReference type="RefSeq" id="WP_274264774.1">
    <property type="nucleotide sequence ID" value="NZ_JAQZCI010000003.1"/>
</dbReference>
<reference evidence="1 2" key="1">
    <citation type="submission" date="2023-02" db="EMBL/GenBank/DDBJ databases">
        <title>Study of novel species of the Microbacterium genus.</title>
        <authorList>
            <person name="Arroyo-Herrera I."/>
            <person name="Roman-Ponce B."/>
            <person name="Vasquez-Murrieta M.S."/>
        </authorList>
    </citation>
    <scope>NUCLEOTIDE SEQUENCE [LARGE SCALE GENOMIC DNA]</scope>
    <source>
        <strain evidence="1 2">NE1TT3</strain>
    </source>
</reference>
<dbReference type="Proteomes" id="UP001218170">
    <property type="component" value="Unassembled WGS sequence"/>
</dbReference>
<name>A0ABT5SJW2_9MICO</name>
<evidence type="ECO:0000313" key="1">
    <source>
        <dbReference type="EMBL" id="MDD7963090.1"/>
    </source>
</evidence>
<keyword evidence="2" id="KW-1185">Reference proteome</keyword>